<dbReference type="AlphaFoldDB" id="A0A926WKJ9"/>
<organism evidence="1 2">
    <name type="scientific">Anabaena sphaerica FACHB-251</name>
    <dbReference type="NCBI Taxonomy" id="2692883"/>
    <lineage>
        <taxon>Bacteria</taxon>
        <taxon>Bacillati</taxon>
        <taxon>Cyanobacteriota</taxon>
        <taxon>Cyanophyceae</taxon>
        <taxon>Nostocales</taxon>
        <taxon>Nostocaceae</taxon>
        <taxon>Anabaena</taxon>
    </lineage>
</organism>
<comment type="caution">
    <text evidence="1">The sequence shown here is derived from an EMBL/GenBank/DDBJ whole genome shotgun (WGS) entry which is preliminary data.</text>
</comment>
<accession>A0A926WKJ9</accession>
<proteinExistence type="predicted"/>
<gene>
    <name evidence="1" type="ORF">H6G06_23140</name>
</gene>
<dbReference type="RefSeq" id="WP_190564419.1">
    <property type="nucleotide sequence ID" value="NZ_JACJQU010000021.1"/>
</dbReference>
<protein>
    <submittedName>
        <fullName evidence="1">Uncharacterized protein</fullName>
    </submittedName>
</protein>
<evidence type="ECO:0000313" key="1">
    <source>
        <dbReference type="EMBL" id="MBD2296296.1"/>
    </source>
</evidence>
<evidence type="ECO:0000313" key="2">
    <source>
        <dbReference type="Proteomes" id="UP000662185"/>
    </source>
</evidence>
<dbReference type="Proteomes" id="UP000662185">
    <property type="component" value="Unassembled WGS sequence"/>
</dbReference>
<name>A0A926WKJ9_9NOST</name>
<dbReference type="EMBL" id="JACJQU010000021">
    <property type="protein sequence ID" value="MBD2296296.1"/>
    <property type="molecule type" value="Genomic_DNA"/>
</dbReference>
<keyword evidence="2" id="KW-1185">Reference proteome</keyword>
<sequence length="120" mass="13942">MRSLFTLPQKCDRYLLYIKNALAKRTVGIALNFTSELRSLLLYLRDAIAVYSTSEMRSLFTLHQKCVSEAHRRYRSQLYIRNAIAVYSTSIKCDHCLIYIRNAIALYSTSEMRSLSTLHP</sequence>
<reference evidence="2" key="1">
    <citation type="journal article" date="2020" name="ISME J.">
        <title>Comparative genomics reveals insights into cyanobacterial evolution and habitat adaptation.</title>
        <authorList>
            <person name="Chen M.Y."/>
            <person name="Teng W.K."/>
            <person name="Zhao L."/>
            <person name="Hu C.X."/>
            <person name="Zhou Y.K."/>
            <person name="Han B.P."/>
            <person name="Song L.R."/>
            <person name="Shu W.S."/>
        </authorList>
    </citation>
    <scope>NUCLEOTIDE SEQUENCE [LARGE SCALE GENOMIC DNA]</scope>
    <source>
        <strain evidence="2">FACHB-251</strain>
    </source>
</reference>